<dbReference type="InterPro" id="IPR000504">
    <property type="entry name" value="RRM_dom"/>
</dbReference>
<sequence>MERTKIKRDKIKKDHEDGKIKDKKRTHDDKIKAKEESKDKKRTHDRDDKTKYDRDDKKVKYEKDDKRTHDKDNKIHINTYVVNNLSYKETEETIKERFKKYGTVENVKLCYTKDQKFIGKAIITFKNRVKINEEITLGHKVLRIEKLKEKIVNDKRIFISRINKNISILEMRNIFKSHGVKPKDIRCRYETETKRNNGYCHITYNTAEEAKKFEEEWTRFKGKLGQETYYEYAQEKIKKRNKN</sequence>
<dbReference type="Proteomes" id="UP001334084">
    <property type="component" value="Chromosome 11"/>
</dbReference>
<name>A0AAX4JFZ9_9MICR</name>
<dbReference type="PROSITE" id="PS50102">
    <property type="entry name" value="RRM"/>
    <property type="match status" value="2"/>
</dbReference>
<evidence type="ECO:0000256" key="2">
    <source>
        <dbReference type="SAM" id="MobiDB-lite"/>
    </source>
</evidence>
<evidence type="ECO:0000313" key="5">
    <source>
        <dbReference type="Proteomes" id="UP001334084"/>
    </source>
</evidence>
<dbReference type="Gene3D" id="3.30.70.330">
    <property type="match status" value="2"/>
</dbReference>
<evidence type="ECO:0000256" key="1">
    <source>
        <dbReference type="PROSITE-ProRule" id="PRU00176"/>
    </source>
</evidence>
<proteinExistence type="predicted"/>
<evidence type="ECO:0000313" key="4">
    <source>
        <dbReference type="EMBL" id="WUR04965.1"/>
    </source>
</evidence>
<feature type="compositionally biased region" description="Basic residues" evidence="2">
    <location>
        <begin position="1"/>
        <end position="10"/>
    </location>
</feature>
<evidence type="ECO:0000259" key="3">
    <source>
        <dbReference type="PROSITE" id="PS50102"/>
    </source>
</evidence>
<dbReference type="AlphaFoldDB" id="A0AAX4JFZ9"/>
<dbReference type="Pfam" id="PF00076">
    <property type="entry name" value="RRM_1"/>
    <property type="match status" value="2"/>
</dbReference>
<accession>A0AAX4JFZ9</accession>
<gene>
    <name evidence="4" type="ORF">VNE69_11129</name>
</gene>
<reference evidence="4" key="1">
    <citation type="journal article" date="2024" name="BMC Genomics">
        <title>Functional annotation of a divergent genome using sequence and structure-based similarity.</title>
        <authorList>
            <person name="Svedberg D."/>
            <person name="Winiger R.R."/>
            <person name="Berg A."/>
            <person name="Sharma H."/>
            <person name="Tellgren-Roth C."/>
            <person name="Debrunner-Vossbrinck B.A."/>
            <person name="Vossbrinck C.R."/>
            <person name="Barandun J."/>
        </authorList>
    </citation>
    <scope>NUCLEOTIDE SEQUENCE</scope>
    <source>
        <strain evidence="4">Illinois isolate</strain>
    </source>
</reference>
<feature type="region of interest" description="Disordered" evidence="2">
    <location>
        <begin position="1"/>
        <end position="57"/>
    </location>
</feature>
<feature type="domain" description="RRM" evidence="3">
    <location>
        <begin position="78"/>
        <end position="164"/>
    </location>
</feature>
<dbReference type="SMART" id="SM00360">
    <property type="entry name" value="RRM"/>
    <property type="match status" value="2"/>
</dbReference>
<dbReference type="CDD" id="cd00590">
    <property type="entry name" value="RRM_SF"/>
    <property type="match status" value="1"/>
</dbReference>
<organism evidence="4 5">
    <name type="scientific">Vairimorpha necatrix</name>
    <dbReference type="NCBI Taxonomy" id="6039"/>
    <lineage>
        <taxon>Eukaryota</taxon>
        <taxon>Fungi</taxon>
        <taxon>Fungi incertae sedis</taxon>
        <taxon>Microsporidia</taxon>
        <taxon>Nosematidae</taxon>
        <taxon>Vairimorpha</taxon>
    </lineage>
</organism>
<dbReference type="InterPro" id="IPR012677">
    <property type="entry name" value="Nucleotide-bd_a/b_plait_sf"/>
</dbReference>
<dbReference type="GeneID" id="90542803"/>
<feature type="compositionally biased region" description="Basic and acidic residues" evidence="2">
    <location>
        <begin position="11"/>
        <end position="57"/>
    </location>
</feature>
<dbReference type="SUPFAM" id="SSF54928">
    <property type="entry name" value="RNA-binding domain, RBD"/>
    <property type="match status" value="2"/>
</dbReference>
<keyword evidence="5" id="KW-1185">Reference proteome</keyword>
<feature type="domain" description="RRM" evidence="3">
    <location>
        <begin position="155"/>
        <end position="235"/>
    </location>
</feature>
<dbReference type="KEGG" id="vnx:VNE69_11129"/>
<dbReference type="GO" id="GO:0003723">
    <property type="term" value="F:RNA binding"/>
    <property type="evidence" value="ECO:0007669"/>
    <property type="project" value="UniProtKB-UniRule"/>
</dbReference>
<dbReference type="RefSeq" id="XP_065331110.1">
    <property type="nucleotide sequence ID" value="XM_065475038.1"/>
</dbReference>
<keyword evidence="1" id="KW-0694">RNA-binding</keyword>
<dbReference type="EMBL" id="CP142736">
    <property type="protein sequence ID" value="WUR04965.1"/>
    <property type="molecule type" value="Genomic_DNA"/>
</dbReference>
<protein>
    <submittedName>
        <fullName evidence="4">RNA-binding domain-containing protein</fullName>
    </submittedName>
</protein>
<dbReference type="InterPro" id="IPR035979">
    <property type="entry name" value="RBD_domain_sf"/>
</dbReference>